<dbReference type="AlphaFoldDB" id="A0AAD1X3V8"/>
<evidence type="ECO:0000313" key="2">
    <source>
        <dbReference type="EMBL" id="CAI2359744.1"/>
    </source>
</evidence>
<protein>
    <submittedName>
        <fullName evidence="2">Uncharacterized protein</fullName>
    </submittedName>
</protein>
<sequence>MGQITRQVNICTDIPISQDSNSDNSYVSGETDDSSQNVATQTDIETFCCICGGLQSQLAETISITDEMNNIQPKSGSIENLASNGESNYERIGTGKFGILPRPPTKEPGFGSPENFLQKPANNAIYSYPASTDMNYMTKIKKGNTIDPDNNPSAKIQNDLKIIINNRRKSEMPLLRKITEEIPERESGFLNLPEKQNMVHNQNELVSLISFGEGKKGGPHDFGTNISRQSSKIKYKSRMGTPIYLDTNDHYQNLSRADSFQTELSGSRVSSSDASGIKGIDEKDKKRKKKYHSRKRARDKSYSNSSRSSDGNNLHLPSLNIPKKRDLMEKRNSLSKFTSQSVSKLQNKNVNFQTAMSLKGTHKQTMNNLIKKKSSLFVKSPNQRKLFSKSSKEQDSFKAYEKVSITSKKKTIVRIKKKIINNSKMTKSYDSKEFKSQKKVKNPLAQSMKNNNLLSFALHKTQEMAKKQNKKLEESKDGSNTSKRNIKVYKFGNNKSNLKKVIQKRKNEKRHFSKEDKVKMMKNKSLAQSQDVDVMGNNNITIQQDLLDAPDTENNKRKENHRNIFYEQRKPIQHYSSDHRINYVDLDKEEGRDTTPMSRKSLILYGL</sequence>
<accession>A0AAD1X3V8</accession>
<feature type="compositionally biased region" description="Low complexity" evidence="1">
    <location>
        <begin position="265"/>
        <end position="275"/>
    </location>
</feature>
<evidence type="ECO:0000256" key="1">
    <source>
        <dbReference type="SAM" id="MobiDB-lite"/>
    </source>
</evidence>
<feature type="region of interest" description="Disordered" evidence="1">
    <location>
        <begin position="15"/>
        <end position="34"/>
    </location>
</feature>
<feature type="compositionally biased region" description="Basic residues" evidence="1">
    <location>
        <begin position="285"/>
        <end position="298"/>
    </location>
</feature>
<feature type="region of interest" description="Disordered" evidence="1">
    <location>
        <begin position="465"/>
        <end position="484"/>
    </location>
</feature>
<dbReference type="Proteomes" id="UP001295684">
    <property type="component" value="Unassembled WGS sequence"/>
</dbReference>
<feature type="region of interest" description="Disordered" evidence="1">
    <location>
        <begin position="262"/>
        <end position="322"/>
    </location>
</feature>
<organism evidence="2 3">
    <name type="scientific">Euplotes crassus</name>
    <dbReference type="NCBI Taxonomy" id="5936"/>
    <lineage>
        <taxon>Eukaryota</taxon>
        <taxon>Sar</taxon>
        <taxon>Alveolata</taxon>
        <taxon>Ciliophora</taxon>
        <taxon>Intramacronucleata</taxon>
        <taxon>Spirotrichea</taxon>
        <taxon>Hypotrichia</taxon>
        <taxon>Euplotida</taxon>
        <taxon>Euplotidae</taxon>
        <taxon>Moneuplotes</taxon>
    </lineage>
</organism>
<dbReference type="EMBL" id="CAMPGE010000976">
    <property type="protein sequence ID" value="CAI2359744.1"/>
    <property type="molecule type" value="Genomic_DNA"/>
</dbReference>
<proteinExistence type="predicted"/>
<reference evidence="2" key="1">
    <citation type="submission" date="2023-07" db="EMBL/GenBank/DDBJ databases">
        <authorList>
            <consortium name="AG Swart"/>
            <person name="Singh M."/>
            <person name="Singh A."/>
            <person name="Seah K."/>
            <person name="Emmerich C."/>
        </authorList>
    </citation>
    <scope>NUCLEOTIDE SEQUENCE</scope>
    <source>
        <strain evidence="2">DP1</strain>
    </source>
</reference>
<name>A0AAD1X3V8_EUPCR</name>
<feature type="compositionally biased region" description="Basic and acidic residues" evidence="1">
    <location>
        <begin position="465"/>
        <end position="477"/>
    </location>
</feature>
<keyword evidence="3" id="KW-1185">Reference proteome</keyword>
<gene>
    <name evidence="2" type="ORF">ECRASSUSDP1_LOCUS1037</name>
</gene>
<evidence type="ECO:0000313" key="3">
    <source>
        <dbReference type="Proteomes" id="UP001295684"/>
    </source>
</evidence>
<comment type="caution">
    <text evidence="2">The sequence shown here is derived from an EMBL/GenBank/DDBJ whole genome shotgun (WGS) entry which is preliminary data.</text>
</comment>